<evidence type="ECO:0008006" key="3">
    <source>
        <dbReference type="Google" id="ProtNLM"/>
    </source>
</evidence>
<name>A0A6G0VYH3_APHCR</name>
<dbReference type="AlphaFoldDB" id="A0A6G0VYH3"/>
<sequence length="669" mass="76621">YVGNFNIPHDTPQKRRMTKGIKKKCINNLINKGKSSEYFREEEALRLMKQGQLEPSILPSANALRVAKSKELKLRQKHPDSLTAILLMKLEETYKNYIHDIGIDPFFIHFYTPELIHLYRAYSKSSSYPSLIIDATGTVIKKFSKLGLIKTRTLYLYEAVVYDDIRNHTFTACSMISERHDNIAIYNWLSRWLKSGVPPPKETCCDMSLALLSAIVRSFTQYSSLNAKYSRVNAIHTDSINYKEKGIDLNPLYLPSVIPLIIKEFKMLPLWSGIMIPILGYGSITKSSAAVESTFHKLKNVVFKDIDLPTTLETFIERRLTSLKSSALLYDNDIEKCTPTISENPIDYSDNYTMVNSMHKLFKPVYGTDNCSFHQIDNDTIVVRNDFDIPRNHKEIVINEENDSLHEIKSDKSSTFKQTIYNFSPRFKPNNIDITASRDGSDGSNSTESWNSDNFFQKNTFTSNDKLCIQKQAINFKSGSFDEQENENVKILNQQHLFDKSDVKKISIQINDEDTATEKWKRKNQRQKNSYLTPNSHLKHLNLNIKHNTKVLPLLKNGSRAEDLKALNLKGHGSIILTNTFKFFQPFSGSNGRTIKLSEIPSELIIQNTTYELRGVCSFTGGTLSEIGHYKVYCKRSNGTWELYDDLAIKAIPVKSDTLVNVECLYYTI</sequence>
<dbReference type="Gene3D" id="3.90.70.10">
    <property type="entry name" value="Cysteine proteinases"/>
    <property type="match status" value="1"/>
</dbReference>
<accession>A0A6G0VYH3</accession>
<protein>
    <recommendedName>
        <fullName evidence="3">USP domain-containing protein</fullName>
    </recommendedName>
</protein>
<dbReference type="Proteomes" id="UP000478052">
    <property type="component" value="Unassembled WGS sequence"/>
</dbReference>
<comment type="caution">
    <text evidence="1">The sequence shown here is derived from an EMBL/GenBank/DDBJ whole genome shotgun (WGS) entry which is preliminary data.</text>
</comment>
<feature type="non-terminal residue" evidence="1">
    <location>
        <position position="1"/>
    </location>
</feature>
<dbReference type="EMBL" id="VUJU01010474">
    <property type="protein sequence ID" value="KAF0714204.1"/>
    <property type="molecule type" value="Genomic_DNA"/>
</dbReference>
<dbReference type="SUPFAM" id="SSF54001">
    <property type="entry name" value="Cysteine proteinases"/>
    <property type="match status" value="1"/>
</dbReference>
<reference evidence="1 2" key="1">
    <citation type="submission" date="2019-08" db="EMBL/GenBank/DDBJ databases">
        <title>Whole genome of Aphis craccivora.</title>
        <authorList>
            <person name="Voronova N.V."/>
            <person name="Shulinski R.S."/>
            <person name="Bandarenka Y.V."/>
            <person name="Zhorov D.G."/>
            <person name="Warner D."/>
        </authorList>
    </citation>
    <scope>NUCLEOTIDE SEQUENCE [LARGE SCALE GENOMIC DNA]</scope>
    <source>
        <strain evidence="1">180601</strain>
        <tissue evidence="1">Whole Body</tissue>
    </source>
</reference>
<proteinExistence type="predicted"/>
<evidence type="ECO:0000313" key="1">
    <source>
        <dbReference type="EMBL" id="KAF0714204.1"/>
    </source>
</evidence>
<dbReference type="InterPro" id="IPR038765">
    <property type="entry name" value="Papain-like_cys_pep_sf"/>
</dbReference>
<evidence type="ECO:0000313" key="2">
    <source>
        <dbReference type="Proteomes" id="UP000478052"/>
    </source>
</evidence>
<keyword evidence="2" id="KW-1185">Reference proteome</keyword>
<gene>
    <name evidence="1" type="ORF">FWK35_00035547</name>
</gene>
<dbReference type="OrthoDB" id="6925091at2759"/>
<organism evidence="1 2">
    <name type="scientific">Aphis craccivora</name>
    <name type="common">Cowpea aphid</name>
    <dbReference type="NCBI Taxonomy" id="307492"/>
    <lineage>
        <taxon>Eukaryota</taxon>
        <taxon>Metazoa</taxon>
        <taxon>Ecdysozoa</taxon>
        <taxon>Arthropoda</taxon>
        <taxon>Hexapoda</taxon>
        <taxon>Insecta</taxon>
        <taxon>Pterygota</taxon>
        <taxon>Neoptera</taxon>
        <taxon>Paraneoptera</taxon>
        <taxon>Hemiptera</taxon>
        <taxon>Sternorrhyncha</taxon>
        <taxon>Aphidomorpha</taxon>
        <taxon>Aphidoidea</taxon>
        <taxon>Aphididae</taxon>
        <taxon>Aphidini</taxon>
        <taxon>Aphis</taxon>
        <taxon>Aphis</taxon>
    </lineage>
</organism>